<dbReference type="EMBL" id="CABFVA020000120">
    <property type="protein sequence ID" value="VVM08181.1"/>
    <property type="molecule type" value="Genomic_DNA"/>
</dbReference>
<name>A0A5E6MGE3_9BACT</name>
<dbReference type="InterPro" id="IPR046715">
    <property type="entry name" value="DUF6607"/>
</dbReference>
<dbReference type="Pfam" id="PF20311">
    <property type="entry name" value="DUF6607"/>
    <property type="match status" value="1"/>
</dbReference>
<dbReference type="RefSeq" id="WP_142660993.1">
    <property type="nucleotide sequence ID" value="NZ_CABFVA020000120.1"/>
</dbReference>
<proteinExistence type="predicted"/>
<feature type="signal peptide" evidence="1">
    <location>
        <begin position="1"/>
        <end position="23"/>
    </location>
</feature>
<protein>
    <submittedName>
        <fullName evidence="2">Uncharacterized protein</fullName>
    </submittedName>
</protein>
<evidence type="ECO:0000256" key="1">
    <source>
        <dbReference type="SAM" id="SignalP"/>
    </source>
</evidence>
<sequence>MTGPLAVLSSLLFLGVLAPGLGAAEPPHPEASSSEKTSLAADREAILAMAGEWRVVYRFEEILSWKPGYLLRPPYKIRGFEAVVLLEDKGGHIALQHLLVGAKGEVTKHWRQDWDYQRSVFWEYAGQGRWRSRDLDPKEVEGSWTQTVWNVDDAPRYAGYGRWRHERGVSEWVSHPLRRPLPRREITRRKDYGLLRSVMHQIVFGDGWILEEENDKVRRGEREESVLAREIGVIAYDKGSGADFPAAGRYLQKTGPFWKVVRSAWNRILEQNREIGYKGKQDAKELAESLFEAAEKFDPAKESEEQAWKEILGLIGEHCFFLPKETSESGR</sequence>
<evidence type="ECO:0000313" key="3">
    <source>
        <dbReference type="Proteomes" id="UP000334923"/>
    </source>
</evidence>
<dbReference type="OrthoDB" id="8564954at2"/>
<keyword evidence="1" id="KW-0732">Signal</keyword>
<feature type="chain" id="PRO_5022969065" evidence="1">
    <location>
        <begin position="24"/>
        <end position="331"/>
    </location>
</feature>
<gene>
    <name evidence="2" type="ORF">MAMT_02169</name>
</gene>
<reference evidence="2 3" key="1">
    <citation type="submission" date="2019-09" db="EMBL/GenBank/DDBJ databases">
        <authorList>
            <person name="Cremers G."/>
        </authorList>
    </citation>
    <scope>NUCLEOTIDE SEQUENCE [LARGE SCALE GENOMIC DNA]</scope>
    <source>
        <strain evidence="2">4A</strain>
    </source>
</reference>
<accession>A0A5E6MGE3</accession>
<dbReference type="Proteomes" id="UP000334923">
    <property type="component" value="Unassembled WGS sequence"/>
</dbReference>
<dbReference type="AlphaFoldDB" id="A0A5E6MGE3"/>
<keyword evidence="3" id="KW-1185">Reference proteome</keyword>
<organism evidence="2 3">
    <name type="scientific">Methylacidimicrobium tartarophylax</name>
    <dbReference type="NCBI Taxonomy" id="1041768"/>
    <lineage>
        <taxon>Bacteria</taxon>
        <taxon>Pseudomonadati</taxon>
        <taxon>Verrucomicrobiota</taxon>
        <taxon>Methylacidimicrobium</taxon>
    </lineage>
</organism>
<evidence type="ECO:0000313" key="2">
    <source>
        <dbReference type="EMBL" id="VVM08181.1"/>
    </source>
</evidence>